<organism evidence="20 21">
    <name type="scientific">Simkania negevensis (strain ATCC VR-1471 / DSM 27360 / Z)</name>
    <dbReference type="NCBI Taxonomy" id="331113"/>
    <lineage>
        <taxon>Bacteria</taxon>
        <taxon>Pseudomonadati</taxon>
        <taxon>Chlamydiota</taxon>
        <taxon>Chlamydiia</taxon>
        <taxon>Parachlamydiales</taxon>
        <taxon>Simkaniaceae</taxon>
        <taxon>Simkania</taxon>
    </lineage>
</organism>
<feature type="domain" description="DNA-directed DNA polymerase family A palm" evidence="19">
    <location>
        <begin position="641"/>
        <end position="847"/>
    </location>
</feature>
<keyword evidence="9 16" id="KW-0378">Hydrolase</keyword>
<dbReference type="InterPro" id="IPR002421">
    <property type="entry name" value="5-3_exonuclease"/>
</dbReference>
<reference key="1">
    <citation type="journal article" date="2011" name="Mol. Biol. Evol.">
        <title>Unity in variety -- the pan-genome of the Chlamydiae.</title>
        <authorList>
            <person name="Collingro A."/>
            <person name="Tischler P."/>
            <person name="Weinmaier T."/>
            <person name="Penz T."/>
            <person name="Heinz E."/>
            <person name="Brunham R.C."/>
            <person name="Read T.D."/>
            <person name="Bavoil P.M."/>
            <person name="Sachse K."/>
            <person name="Kahane S."/>
            <person name="Friedman M.G."/>
            <person name="Rattei T."/>
            <person name="Myers G.S.A."/>
            <person name="Horn M."/>
        </authorList>
    </citation>
    <scope>NUCLEOTIDE SEQUENCE</scope>
    <source>
        <strain>Z</strain>
    </source>
</reference>
<dbReference type="KEGG" id="sng:SNE_A22200"/>
<keyword evidence="12 16" id="KW-0238">DNA-binding</keyword>
<dbReference type="SMART" id="SM00279">
    <property type="entry name" value="HhH2"/>
    <property type="match status" value="1"/>
</dbReference>
<dbReference type="GO" id="GO:0008408">
    <property type="term" value="F:3'-5' exonuclease activity"/>
    <property type="evidence" value="ECO:0007669"/>
    <property type="project" value="UniProtKB-UniRule"/>
</dbReference>
<evidence type="ECO:0000256" key="4">
    <source>
        <dbReference type="ARBA" id="ARBA00022679"/>
    </source>
</evidence>
<dbReference type="InterPro" id="IPR036279">
    <property type="entry name" value="5-3_exonuclease_C_sf"/>
</dbReference>
<dbReference type="InterPro" id="IPR002298">
    <property type="entry name" value="DNA_polymerase_A"/>
</dbReference>
<accession>F8L459</accession>
<evidence type="ECO:0000256" key="9">
    <source>
        <dbReference type="ARBA" id="ARBA00022801"/>
    </source>
</evidence>
<proteinExistence type="inferred from homology"/>
<evidence type="ECO:0000256" key="8">
    <source>
        <dbReference type="ARBA" id="ARBA00022763"/>
    </source>
</evidence>
<keyword evidence="10 16" id="KW-0269">Exonuclease</keyword>
<reference evidence="20 21" key="2">
    <citation type="journal article" date="2011" name="Mol. Biol. Evol.">
        <title>Unity in variety--the pan-genome of the Chlamydiae.</title>
        <authorList>
            <person name="Collingro A."/>
            <person name="Tischler P."/>
            <person name="Weinmaier T."/>
            <person name="Penz T."/>
            <person name="Heinz E."/>
            <person name="Brunham R.C."/>
            <person name="Read T.D."/>
            <person name="Bavoil P.M."/>
            <person name="Sachse K."/>
            <person name="Kahane S."/>
            <person name="Friedman M.G."/>
            <person name="Rattei T."/>
            <person name="Myers G.S."/>
            <person name="Horn M."/>
        </authorList>
    </citation>
    <scope>NUCLEOTIDE SEQUENCE [LARGE SCALE GENOMIC DNA]</scope>
    <source>
        <strain evidence="21">ATCC VR-1471 / Z</strain>
    </source>
</reference>
<dbReference type="FunFam" id="1.20.1060.10:FF:000001">
    <property type="entry name" value="DNA polymerase I"/>
    <property type="match status" value="1"/>
</dbReference>
<evidence type="ECO:0000256" key="5">
    <source>
        <dbReference type="ARBA" id="ARBA00022695"/>
    </source>
</evidence>
<dbReference type="CDD" id="cd09859">
    <property type="entry name" value="PIN_53EXO"/>
    <property type="match status" value="1"/>
</dbReference>
<dbReference type="eggNOG" id="COG0258">
    <property type="taxonomic scope" value="Bacteria"/>
</dbReference>
<evidence type="ECO:0000256" key="16">
    <source>
        <dbReference type="RuleBase" id="RU004460"/>
    </source>
</evidence>
<keyword evidence="21" id="KW-1185">Reference proteome</keyword>
<comment type="similarity">
    <text evidence="1 16">Belongs to the DNA polymerase type-A family.</text>
</comment>
<dbReference type="eggNOG" id="COG0749">
    <property type="taxonomic scope" value="Bacteria"/>
</dbReference>
<dbReference type="STRING" id="331113.SNE_A22200"/>
<dbReference type="InterPro" id="IPR043502">
    <property type="entry name" value="DNA/RNA_pol_sf"/>
</dbReference>
<dbReference type="InterPro" id="IPR020046">
    <property type="entry name" value="5-3_exonucl_a-hlix_arch_N"/>
</dbReference>
<evidence type="ECO:0000256" key="7">
    <source>
        <dbReference type="ARBA" id="ARBA00022722"/>
    </source>
</evidence>
<dbReference type="Pfam" id="PF01367">
    <property type="entry name" value="5_3_exonuc"/>
    <property type="match status" value="1"/>
</dbReference>
<dbReference type="Gene3D" id="3.30.420.10">
    <property type="entry name" value="Ribonuclease H-like superfamily/Ribonuclease H"/>
    <property type="match status" value="1"/>
</dbReference>
<dbReference type="AlphaFoldDB" id="F8L459"/>
<keyword evidence="7" id="KW-0540">Nuclease</keyword>
<dbReference type="InterPro" id="IPR008918">
    <property type="entry name" value="HhH2"/>
</dbReference>
<dbReference type="Gene3D" id="3.40.50.1010">
    <property type="entry name" value="5'-nuclease"/>
    <property type="match status" value="1"/>
</dbReference>
<dbReference type="CDD" id="cd08637">
    <property type="entry name" value="DNA_pol_A_pol_I_C"/>
    <property type="match status" value="1"/>
</dbReference>
<evidence type="ECO:0000256" key="13">
    <source>
        <dbReference type="ARBA" id="ARBA00023204"/>
    </source>
</evidence>
<evidence type="ECO:0000256" key="12">
    <source>
        <dbReference type="ARBA" id="ARBA00023125"/>
    </source>
</evidence>
<keyword evidence="4 16" id="KW-0808">Transferase</keyword>
<evidence type="ECO:0000256" key="14">
    <source>
        <dbReference type="ARBA" id="ARBA00049244"/>
    </source>
</evidence>
<dbReference type="EC" id="2.7.7.7" evidence="2 15"/>
<dbReference type="GO" id="GO:0003677">
    <property type="term" value="F:DNA binding"/>
    <property type="evidence" value="ECO:0007669"/>
    <property type="project" value="UniProtKB-UniRule"/>
</dbReference>
<dbReference type="InterPro" id="IPR020045">
    <property type="entry name" value="DNA_polI_H3TH"/>
</dbReference>
<dbReference type="Pfam" id="PF00476">
    <property type="entry name" value="DNA_pol_A"/>
    <property type="match status" value="1"/>
</dbReference>
<evidence type="ECO:0000313" key="20">
    <source>
        <dbReference type="EMBL" id="CCB90097.1"/>
    </source>
</evidence>
<evidence type="ECO:0000256" key="6">
    <source>
        <dbReference type="ARBA" id="ARBA00022705"/>
    </source>
</evidence>
<evidence type="ECO:0000256" key="11">
    <source>
        <dbReference type="ARBA" id="ARBA00022932"/>
    </source>
</evidence>
<dbReference type="HOGENOM" id="CLU_004675_0_0_0"/>
<dbReference type="InterPro" id="IPR018320">
    <property type="entry name" value="DNA_polymerase_1"/>
</dbReference>
<feature type="domain" description="5'-3' exonuclease" evidence="18">
    <location>
        <begin position="2"/>
        <end position="259"/>
    </location>
</feature>
<evidence type="ECO:0000256" key="10">
    <source>
        <dbReference type="ARBA" id="ARBA00022839"/>
    </source>
</evidence>
<dbReference type="SUPFAM" id="SSF88723">
    <property type="entry name" value="PIN domain-like"/>
    <property type="match status" value="1"/>
</dbReference>
<comment type="function">
    <text evidence="16">In addition to polymerase activity, this DNA polymerase exhibits 3'-5' and 5'-3' exonuclease activity.</text>
</comment>
<dbReference type="PANTHER" id="PTHR10133:SF27">
    <property type="entry name" value="DNA POLYMERASE NU"/>
    <property type="match status" value="1"/>
</dbReference>
<dbReference type="Gene3D" id="1.10.150.20">
    <property type="entry name" value="5' to 3' exonuclease, C-terminal subdomain"/>
    <property type="match status" value="2"/>
</dbReference>
<feature type="domain" description="3'-5' exonuclease" evidence="17">
    <location>
        <begin position="297"/>
        <end position="477"/>
    </location>
</feature>
<keyword evidence="13 16" id="KW-0234">DNA repair</keyword>
<gene>
    <name evidence="16 20" type="primary">polA</name>
    <name evidence="20" type="ordered locus">SNE_A22200</name>
</gene>
<dbReference type="InterPro" id="IPR029060">
    <property type="entry name" value="PIN-like_dom_sf"/>
</dbReference>
<evidence type="ECO:0000256" key="15">
    <source>
        <dbReference type="NCBIfam" id="TIGR00593"/>
    </source>
</evidence>
<dbReference type="GO" id="GO:0008409">
    <property type="term" value="F:5'-3' exonuclease activity"/>
    <property type="evidence" value="ECO:0007669"/>
    <property type="project" value="UniProtKB-UniRule"/>
</dbReference>
<evidence type="ECO:0000256" key="2">
    <source>
        <dbReference type="ARBA" id="ARBA00012417"/>
    </source>
</evidence>
<keyword evidence="8 16" id="KW-0227">DNA damage</keyword>
<dbReference type="Pfam" id="PF01612">
    <property type="entry name" value="DNA_pol_A_exo1"/>
    <property type="match status" value="1"/>
</dbReference>
<dbReference type="SUPFAM" id="SSF47807">
    <property type="entry name" value="5' to 3' exonuclease, C-terminal subdomain"/>
    <property type="match status" value="1"/>
</dbReference>
<dbReference type="SMART" id="SM00482">
    <property type="entry name" value="POLAc"/>
    <property type="match status" value="1"/>
</dbReference>
<evidence type="ECO:0000259" key="17">
    <source>
        <dbReference type="SMART" id="SM00474"/>
    </source>
</evidence>
<sequence length="882" mass="100274">MKNIYLLDAVSFLFRSYYAIRNMTNKRGESTGALYGFIRSVQKIIKDFGPEHLVAIFDGPNNKQSRTQMYEHYKSNRTGMPEDLVPQLELALEFCKLAGIPCLSEEGVEADDLIGAVAKWAEKNHAKVFICSSDKDLAQLVSDQVFMIHTHKDNLLIDRAKVEEIYGVKPEQIVDYLAIMGDASDNIPGIPGFGPKTAASLLQEYGTLEKLLASLDSMENQKWAEKIREHRDDALLSRQLAELILDVPFPKDEEAYKLKGPDLEPLTALYQDMNFSTLLKELGEEEPPESPQEQVDYQIVDDLESLDKLISHLATEKTIVFDTETTELQPMKARLVGIGFCIEKGKAWYIPTNGTLGLEIVLEKIRPLFENPKIGFVGHNIKYDLHILLNHGIALPKIAFDTMVASYLLNPQNNRHGLDQLSLEKFGKIKTPIKDLIGTGQKQKSMLDVPIKEVGPYCCEDVDYTFRLKKRFEAEIKEESLAPILYDIEQPLVPVLISMERTGMYLDSEKLKAMSGILIEKIARIEKEIYALAGEKFNIKSPKQLSEILFDKLQIPTGQKKRSTRADILESLQYEYPIASKILEFRGLEKLRSTYADTLPLQVNESTKRIHCTFMQTVTATGRLSCQDPNLQNIPIRSEEGRKIREAFRPDPENRRYLSADYSQIELRLLAHMSQDPKLIEAFQNDKDIHTSTAAAVFDVPIEEVTKEMRSQAKAVNFGIIYGQQAFGLSQELGMELKEASRFIKRYFEKYPQVKAFLEACKEKTRKTGMATTMMGRRRMIPEIHSTNGMIRAAAERLAVNTPLQGSQADIIKIAMIKLHDQLKDDPEVHMVLQIHDELIFELPEDQIDRVKPLVHHTMENIVQLSIPLRVNIEIGKNWGEC</sequence>
<dbReference type="Pfam" id="PF02739">
    <property type="entry name" value="5_3_exonuc_N"/>
    <property type="match status" value="1"/>
</dbReference>
<dbReference type="SMART" id="SM00474">
    <property type="entry name" value="35EXOc"/>
    <property type="match status" value="1"/>
</dbReference>
<evidence type="ECO:0000313" key="21">
    <source>
        <dbReference type="Proteomes" id="UP000000496"/>
    </source>
</evidence>
<keyword evidence="6 16" id="KW-0235">DNA replication</keyword>
<dbReference type="FunFam" id="1.10.150.20:FF:000002">
    <property type="entry name" value="DNA polymerase I"/>
    <property type="match status" value="1"/>
</dbReference>
<dbReference type="Proteomes" id="UP000000496">
    <property type="component" value="Chromosome gsn.131"/>
</dbReference>
<dbReference type="SUPFAM" id="SSF56672">
    <property type="entry name" value="DNA/RNA polymerases"/>
    <property type="match status" value="1"/>
</dbReference>
<dbReference type="FunFam" id="1.10.150.20:FF:000003">
    <property type="entry name" value="DNA polymerase I"/>
    <property type="match status" value="1"/>
</dbReference>
<protein>
    <recommendedName>
        <fullName evidence="3 15">DNA polymerase I</fullName>
        <ecNumber evidence="2 15">2.7.7.7</ecNumber>
    </recommendedName>
</protein>
<dbReference type="CDD" id="cd09898">
    <property type="entry name" value="H3TH_53EXO"/>
    <property type="match status" value="1"/>
</dbReference>
<comment type="catalytic activity">
    <reaction evidence="14 16">
        <text>DNA(n) + a 2'-deoxyribonucleoside 5'-triphosphate = DNA(n+1) + diphosphate</text>
        <dbReference type="Rhea" id="RHEA:22508"/>
        <dbReference type="Rhea" id="RHEA-COMP:17339"/>
        <dbReference type="Rhea" id="RHEA-COMP:17340"/>
        <dbReference type="ChEBI" id="CHEBI:33019"/>
        <dbReference type="ChEBI" id="CHEBI:61560"/>
        <dbReference type="ChEBI" id="CHEBI:173112"/>
        <dbReference type="EC" id="2.7.7.7"/>
    </reaction>
</comment>
<dbReference type="GO" id="GO:0006302">
    <property type="term" value="P:double-strand break repair"/>
    <property type="evidence" value="ECO:0007669"/>
    <property type="project" value="TreeGrafter"/>
</dbReference>
<dbReference type="CDD" id="cd06139">
    <property type="entry name" value="DNA_polA_I_Ecoli_like_exo"/>
    <property type="match status" value="1"/>
</dbReference>
<evidence type="ECO:0000259" key="19">
    <source>
        <dbReference type="SMART" id="SM00482"/>
    </source>
</evidence>
<dbReference type="Gene3D" id="3.30.70.370">
    <property type="match status" value="1"/>
</dbReference>
<dbReference type="InterPro" id="IPR012337">
    <property type="entry name" value="RNaseH-like_sf"/>
</dbReference>
<dbReference type="PANTHER" id="PTHR10133">
    <property type="entry name" value="DNA POLYMERASE I"/>
    <property type="match status" value="1"/>
</dbReference>
<dbReference type="InterPro" id="IPR001098">
    <property type="entry name" value="DNA-dir_DNA_pol_A_palm_dom"/>
</dbReference>
<dbReference type="OrthoDB" id="9806424at2"/>
<dbReference type="GO" id="GO:0006261">
    <property type="term" value="P:DNA-templated DNA replication"/>
    <property type="evidence" value="ECO:0007669"/>
    <property type="project" value="UniProtKB-UniRule"/>
</dbReference>
<dbReference type="SMART" id="SM00475">
    <property type="entry name" value="53EXOc"/>
    <property type="match status" value="1"/>
</dbReference>
<name>F8L459_SIMNZ</name>
<keyword evidence="11 16" id="KW-0239">DNA-directed DNA polymerase</keyword>
<dbReference type="SUPFAM" id="SSF53098">
    <property type="entry name" value="Ribonuclease H-like"/>
    <property type="match status" value="1"/>
</dbReference>
<dbReference type="PRINTS" id="PR00868">
    <property type="entry name" value="DNAPOLI"/>
</dbReference>
<dbReference type="NCBIfam" id="NF004397">
    <property type="entry name" value="PRK05755.1"/>
    <property type="match status" value="1"/>
</dbReference>
<dbReference type="NCBIfam" id="TIGR00593">
    <property type="entry name" value="pola"/>
    <property type="match status" value="1"/>
</dbReference>
<dbReference type="InterPro" id="IPR002562">
    <property type="entry name" value="3'-5'_exonuclease_dom"/>
</dbReference>
<dbReference type="GO" id="GO:0003887">
    <property type="term" value="F:DNA-directed DNA polymerase activity"/>
    <property type="evidence" value="ECO:0007669"/>
    <property type="project" value="UniProtKB-UniRule"/>
</dbReference>
<evidence type="ECO:0000256" key="3">
    <source>
        <dbReference type="ARBA" id="ARBA00020311"/>
    </source>
</evidence>
<dbReference type="Gene3D" id="1.20.1060.10">
    <property type="entry name" value="Taq DNA Polymerase, Chain T, domain 4"/>
    <property type="match status" value="1"/>
</dbReference>
<keyword evidence="5 16" id="KW-0548">Nucleotidyltransferase</keyword>
<evidence type="ECO:0000256" key="1">
    <source>
        <dbReference type="ARBA" id="ARBA00007705"/>
    </source>
</evidence>
<dbReference type="EMBL" id="FR872582">
    <property type="protein sequence ID" value="CCB90097.1"/>
    <property type="molecule type" value="Genomic_DNA"/>
</dbReference>
<dbReference type="InterPro" id="IPR036397">
    <property type="entry name" value="RNaseH_sf"/>
</dbReference>
<evidence type="ECO:0000259" key="18">
    <source>
        <dbReference type="SMART" id="SM00475"/>
    </source>
</evidence>